<dbReference type="InterPro" id="IPR053863">
    <property type="entry name" value="Glyoxy/Ble-like_N"/>
</dbReference>
<evidence type="ECO:0000313" key="3">
    <source>
        <dbReference type="Proteomes" id="UP000293925"/>
    </source>
</evidence>
<evidence type="ECO:0000259" key="1">
    <source>
        <dbReference type="PROSITE" id="PS51819"/>
    </source>
</evidence>
<reference evidence="2 3" key="1">
    <citation type="submission" date="2019-02" db="EMBL/GenBank/DDBJ databases">
        <title>Pedobacter sp. RP-3-21 sp. nov., isolated from Arctic soil.</title>
        <authorList>
            <person name="Dahal R.H."/>
        </authorList>
    </citation>
    <scope>NUCLEOTIDE SEQUENCE [LARGE SCALE GENOMIC DNA]</scope>
    <source>
        <strain evidence="2 3">RP-3-21</strain>
    </source>
</reference>
<dbReference type="RefSeq" id="WP_131528073.1">
    <property type="nucleotide sequence ID" value="NZ_SJSO01000004.1"/>
</dbReference>
<gene>
    <name evidence="2" type="ORF">EZ456_05390</name>
</gene>
<keyword evidence="2" id="KW-0560">Oxidoreductase</keyword>
<dbReference type="PANTHER" id="PTHR36503">
    <property type="entry name" value="BLR2520 PROTEIN"/>
    <property type="match status" value="1"/>
</dbReference>
<dbReference type="SUPFAM" id="SSF54593">
    <property type="entry name" value="Glyoxalase/Bleomycin resistance protein/Dihydroxybiphenyl dioxygenase"/>
    <property type="match status" value="1"/>
</dbReference>
<proteinExistence type="predicted"/>
<evidence type="ECO:0000313" key="2">
    <source>
        <dbReference type="EMBL" id="TCD28129.1"/>
    </source>
</evidence>
<comment type="caution">
    <text evidence="2">The sequence shown here is derived from an EMBL/GenBank/DDBJ whole genome shotgun (WGS) entry which is preliminary data.</text>
</comment>
<accession>A0A4R0Q4Y1</accession>
<dbReference type="OrthoDB" id="9798430at2"/>
<dbReference type="InterPro" id="IPR029068">
    <property type="entry name" value="Glyas_Bleomycin-R_OHBP_Dase"/>
</dbReference>
<dbReference type="Gene3D" id="3.10.180.10">
    <property type="entry name" value="2,3-Dihydroxybiphenyl 1,2-Dioxygenase, domain 1"/>
    <property type="match status" value="1"/>
</dbReference>
<dbReference type="PROSITE" id="PS51819">
    <property type="entry name" value="VOC"/>
    <property type="match status" value="1"/>
</dbReference>
<dbReference type="PANTHER" id="PTHR36503:SF2">
    <property type="entry name" value="BLR2408 PROTEIN"/>
    <property type="match status" value="1"/>
</dbReference>
<organism evidence="2 3">
    <name type="scientific">Pedobacter psychrodurus</name>
    <dbReference type="NCBI Taxonomy" id="2530456"/>
    <lineage>
        <taxon>Bacteria</taxon>
        <taxon>Pseudomonadati</taxon>
        <taxon>Bacteroidota</taxon>
        <taxon>Sphingobacteriia</taxon>
        <taxon>Sphingobacteriales</taxon>
        <taxon>Sphingobacteriaceae</taxon>
        <taxon>Pedobacter</taxon>
    </lineage>
</organism>
<name>A0A4R0Q4Y1_9SPHI</name>
<dbReference type="EMBL" id="SJSO01000004">
    <property type="protein sequence ID" value="TCD28129.1"/>
    <property type="molecule type" value="Genomic_DNA"/>
</dbReference>
<dbReference type="Pfam" id="PF22677">
    <property type="entry name" value="Ble-like_N"/>
    <property type="match status" value="1"/>
</dbReference>
<keyword evidence="3" id="KW-1185">Reference proteome</keyword>
<sequence length="138" mass="15294">MIKSLWINLPVKDINKSKAFFTQLGFTLNLQYGTREDSACFLVGESNLAIMLFEETLYEGFAGTSIADKRNGGEVLFSFDAESPEEVDDLAQKVVAAGGTLYGEPGYKDGWMYGCGFVDLDGQRWSILYMDMSKMPLG</sequence>
<dbReference type="InterPro" id="IPR037523">
    <property type="entry name" value="VOC_core"/>
</dbReference>
<dbReference type="AlphaFoldDB" id="A0A4R0Q4Y1"/>
<dbReference type="Proteomes" id="UP000293925">
    <property type="component" value="Unassembled WGS sequence"/>
</dbReference>
<dbReference type="GO" id="GO:0051213">
    <property type="term" value="F:dioxygenase activity"/>
    <property type="evidence" value="ECO:0007669"/>
    <property type="project" value="UniProtKB-KW"/>
</dbReference>
<protein>
    <submittedName>
        <fullName evidence="2">Extradiol dioxygenase</fullName>
    </submittedName>
</protein>
<feature type="domain" description="VOC" evidence="1">
    <location>
        <begin position="3"/>
        <end position="130"/>
    </location>
</feature>
<keyword evidence="2" id="KW-0223">Dioxygenase</keyword>